<reference evidence="2" key="1">
    <citation type="journal article" date="2014" name="Front. Microbiol.">
        <title>High frequency of phylogenetically diverse reductive dehalogenase-homologous genes in deep subseafloor sedimentary metagenomes.</title>
        <authorList>
            <person name="Kawai M."/>
            <person name="Futagami T."/>
            <person name="Toyoda A."/>
            <person name="Takaki Y."/>
            <person name="Nishi S."/>
            <person name="Hori S."/>
            <person name="Arai W."/>
            <person name="Tsubouchi T."/>
            <person name="Morono Y."/>
            <person name="Uchiyama I."/>
            <person name="Ito T."/>
            <person name="Fujiyama A."/>
            <person name="Inagaki F."/>
            <person name="Takami H."/>
        </authorList>
    </citation>
    <scope>NUCLEOTIDE SEQUENCE</scope>
    <source>
        <strain evidence="2">Expedition CK06-06</strain>
    </source>
</reference>
<gene>
    <name evidence="2" type="ORF">S01H4_16588</name>
</gene>
<accession>X0YHZ6</accession>
<feature type="domain" description="Methyltransferase FkbM" evidence="1">
    <location>
        <begin position="1"/>
        <end position="59"/>
    </location>
</feature>
<proteinExistence type="predicted"/>
<dbReference type="InterPro" id="IPR006342">
    <property type="entry name" value="FkbM_mtfrase"/>
</dbReference>
<organism evidence="2">
    <name type="scientific">marine sediment metagenome</name>
    <dbReference type="NCBI Taxonomy" id="412755"/>
    <lineage>
        <taxon>unclassified sequences</taxon>
        <taxon>metagenomes</taxon>
        <taxon>ecological metagenomes</taxon>
    </lineage>
</organism>
<dbReference type="Gene3D" id="3.40.50.150">
    <property type="entry name" value="Vaccinia Virus protein VP39"/>
    <property type="match status" value="1"/>
</dbReference>
<comment type="caution">
    <text evidence="2">The sequence shown here is derived from an EMBL/GenBank/DDBJ whole genome shotgun (WGS) entry which is preliminary data.</text>
</comment>
<protein>
    <recommendedName>
        <fullName evidence="1">Methyltransferase FkbM domain-containing protein</fullName>
    </recommendedName>
</protein>
<dbReference type="AlphaFoldDB" id="X0YHZ6"/>
<evidence type="ECO:0000313" key="2">
    <source>
        <dbReference type="EMBL" id="GAG55664.1"/>
    </source>
</evidence>
<dbReference type="InterPro" id="IPR029063">
    <property type="entry name" value="SAM-dependent_MTases_sf"/>
</dbReference>
<dbReference type="EMBL" id="BART01007280">
    <property type="protein sequence ID" value="GAG55664.1"/>
    <property type="molecule type" value="Genomic_DNA"/>
</dbReference>
<sequence>MDIEGGEIEALNGCQKMIASVKPDLAISVYHTPDHLWKIPLLVSKLNPDYKYYLRSHGYNGYDTVFYAYNAIL</sequence>
<evidence type="ECO:0000259" key="1">
    <source>
        <dbReference type="Pfam" id="PF05050"/>
    </source>
</evidence>
<name>X0YHZ6_9ZZZZ</name>
<dbReference type="Pfam" id="PF05050">
    <property type="entry name" value="Methyltransf_21"/>
    <property type="match status" value="1"/>
</dbReference>
<dbReference type="SUPFAM" id="SSF53335">
    <property type="entry name" value="S-adenosyl-L-methionine-dependent methyltransferases"/>
    <property type="match status" value="1"/>
</dbReference>